<protein>
    <recommendedName>
        <fullName evidence="1">PRISE-like Rossmann-fold domain-containing protein</fullName>
    </recommendedName>
</protein>
<evidence type="ECO:0000313" key="2">
    <source>
        <dbReference type="EMBL" id="KAF2233963.1"/>
    </source>
</evidence>
<dbReference type="PANTHER" id="PTHR32487">
    <property type="entry name" value="3-OXO-DELTA(4,5)-STEROID 5-BETA-REDUCTASE"/>
    <property type="match status" value="1"/>
</dbReference>
<dbReference type="AlphaFoldDB" id="A0A6A6H8Y6"/>
<sequence>MASQAVQTRGIYHGLPVFPENLEGLTAIVTGANGISGQHMLRVLAQNPQRWKKIYCLSRRPPAIPGGLPNHAEHIPLDFLKKPSEIAEVLKQHNVKADHVFFYSYIQIDPKEGAGLWSNAEEMSKVNTELLTNFLESLPLADIKPKRIMLQTGAKYYGIHIGPSSTPNEEDDPRVLIEPNFYYPQQDYLSQYCQKHGIGWNEARPSFILGAVPDAAMNLCYPLALYATICKRLGEPLRYPGDLVAWEAQQDQSSAMLNGYLEEWMVLADHVANEAFNAADDSAFTWGKFWPKLADWYGIEYTRPDPDAKYNEIKTRNETPRGFGPPATIRYTFLLTEWAKRPEVDKAWKEIAHEYDLTERELRDVDRIFPFTDLALTMPVALNFSMNKARKRGWHGFVDSSECILEVFEDFVKLKMLPPVPKVNVKFA</sequence>
<dbReference type="CDD" id="cd08948">
    <property type="entry name" value="5beta-POR_like_SDR_a"/>
    <property type="match status" value="1"/>
</dbReference>
<keyword evidence="3" id="KW-1185">Reference proteome</keyword>
<proteinExistence type="predicted"/>
<reference evidence="2" key="1">
    <citation type="journal article" date="2020" name="Stud. Mycol.">
        <title>101 Dothideomycetes genomes: a test case for predicting lifestyles and emergence of pathogens.</title>
        <authorList>
            <person name="Haridas S."/>
            <person name="Albert R."/>
            <person name="Binder M."/>
            <person name="Bloem J."/>
            <person name="Labutti K."/>
            <person name="Salamov A."/>
            <person name="Andreopoulos B."/>
            <person name="Baker S."/>
            <person name="Barry K."/>
            <person name="Bills G."/>
            <person name="Bluhm B."/>
            <person name="Cannon C."/>
            <person name="Castanera R."/>
            <person name="Culley D."/>
            <person name="Daum C."/>
            <person name="Ezra D."/>
            <person name="Gonzalez J."/>
            <person name="Henrissat B."/>
            <person name="Kuo A."/>
            <person name="Liang C."/>
            <person name="Lipzen A."/>
            <person name="Lutzoni F."/>
            <person name="Magnuson J."/>
            <person name="Mondo S."/>
            <person name="Nolan M."/>
            <person name="Ohm R."/>
            <person name="Pangilinan J."/>
            <person name="Park H.-J."/>
            <person name="Ramirez L."/>
            <person name="Alfaro M."/>
            <person name="Sun H."/>
            <person name="Tritt A."/>
            <person name="Yoshinaga Y."/>
            <person name="Zwiers L.-H."/>
            <person name="Turgeon B."/>
            <person name="Goodwin S."/>
            <person name="Spatafora J."/>
            <person name="Crous P."/>
            <person name="Grigoriev I."/>
        </authorList>
    </citation>
    <scope>NUCLEOTIDE SEQUENCE</scope>
    <source>
        <strain evidence="2">Tuck. ex Michener</strain>
    </source>
</reference>
<dbReference type="InterPro" id="IPR036291">
    <property type="entry name" value="NAD(P)-bd_dom_sf"/>
</dbReference>
<organism evidence="2 3">
    <name type="scientific">Viridothelium virens</name>
    <name type="common">Speckled blister lichen</name>
    <name type="synonym">Trypethelium virens</name>
    <dbReference type="NCBI Taxonomy" id="1048519"/>
    <lineage>
        <taxon>Eukaryota</taxon>
        <taxon>Fungi</taxon>
        <taxon>Dikarya</taxon>
        <taxon>Ascomycota</taxon>
        <taxon>Pezizomycotina</taxon>
        <taxon>Dothideomycetes</taxon>
        <taxon>Dothideomycetes incertae sedis</taxon>
        <taxon>Trypetheliales</taxon>
        <taxon>Trypetheliaceae</taxon>
        <taxon>Viridothelium</taxon>
    </lineage>
</organism>
<name>A0A6A6H8Y6_VIRVR</name>
<dbReference type="SUPFAM" id="SSF51735">
    <property type="entry name" value="NAD(P)-binding Rossmann-fold domains"/>
    <property type="match status" value="1"/>
</dbReference>
<dbReference type="EMBL" id="ML991802">
    <property type="protein sequence ID" value="KAF2233963.1"/>
    <property type="molecule type" value="Genomic_DNA"/>
</dbReference>
<dbReference type="InterPro" id="IPR055222">
    <property type="entry name" value="PRISE-like_Rossmann-fold"/>
</dbReference>
<accession>A0A6A6H8Y6</accession>
<dbReference type="Pfam" id="PF22917">
    <property type="entry name" value="PRISE"/>
    <property type="match status" value="1"/>
</dbReference>
<dbReference type="Gene3D" id="3.40.50.720">
    <property type="entry name" value="NAD(P)-binding Rossmann-like Domain"/>
    <property type="match status" value="1"/>
</dbReference>
<feature type="domain" description="PRISE-like Rossmann-fold" evidence="1">
    <location>
        <begin position="98"/>
        <end position="316"/>
    </location>
</feature>
<dbReference type="PANTHER" id="PTHR32487:SF29">
    <property type="entry name" value="NAD-DEPENDENT EPIMERASE_DEHYDRATASE DOMAIN-CONTAINING PROTEIN"/>
    <property type="match status" value="1"/>
</dbReference>
<gene>
    <name evidence="2" type="ORF">EV356DRAFT_502896</name>
</gene>
<dbReference type="Proteomes" id="UP000800092">
    <property type="component" value="Unassembled WGS sequence"/>
</dbReference>
<evidence type="ECO:0000313" key="3">
    <source>
        <dbReference type="Proteomes" id="UP000800092"/>
    </source>
</evidence>
<evidence type="ECO:0000259" key="1">
    <source>
        <dbReference type="Pfam" id="PF22917"/>
    </source>
</evidence>
<dbReference type="OrthoDB" id="1731983at2759"/>